<keyword evidence="1" id="KW-1133">Transmembrane helix</keyword>
<reference evidence="2 3" key="1">
    <citation type="submission" date="2018-10" db="EMBL/GenBank/DDBJ databases">
        <title>Fifty Aureobasidium pullulans genomes reveal a recombining polyextremotolerant generalist.</title>
        <authorList>
            <person name="Gostincar C."/>
            <person name="Turk M."/>
            <person name="Zajc J."/>
            <person name="Gunde-Cimerman N."/>
        </authorList>
    </citation>
    <scope>NUCLEOTIDE SEQUENCE [LARGE SCALE GENOMIC DNA]</scope>
    <source>
        <strain evidence="2 3">EXF-10796</strain>
    </source>
</reference>
<name>A0AB74JBP5_AURPU</name>
<dbReference type="Proteomes" id="UP000309076">
    <property type="component" value="Unassembled WGS sequence"/>
</dbReference>
<keyword evidence="1" id="KW-0472">Membrane</keyword>
<dbReference type="EMBL" id="QZAM01000004">
    <property type="protein sequence ID" value="THW53288.1"/>
    <property type="molecule type" value="Genomic_DNA"/>
</dbReference>
<keyword evidence="1" id="KW-0812">Transmembrane</keyword>
<evidence type="ECO:0000313" key="2">
    <source>
        <dbReference type="EMBL" id="THW53288.1"/>
    </source>
</evidence>
<accession>A0AB74JBP5</accession>
<proteinExistence type="predicted"/>
<evidence type="ECO:0000256" key="1">
    <source>
        <dbReference type="SAM" id="Phobius"/>
    </source>
</evidence>
<sequence length="124" mass="13439">MRHRLCGASSCAIEWSSFVRDGANGHTTKSQVATAGRERAHRLRATFARPSATGSILRLQTSAFTFSHKFKASSFLIHLSACLLLAPSSNHFARQLTYLSSSCLLLLLLSLTLTLTLTLTLASS</sequence>
<protein>
    <recommendedName>
        <fullName evidence="4">Transmembrane protein</fullName>
    </recommendedName>
</protein>
<organism evidence="2 3">
    <name type="scientific">Aureobasidium pullulans</name>
    <name type="common">Black yeast</name>
    <name type="synonym">Pullularia pullulans</name>
    <dbReference type="NCBI Taxonomy" id="5580"/>
    <lineage>
        <taxon>Eukaryota</taxon>
        <taxon>Fungi</taxon>
        <taxon>Dikarya</taxon>
        <taxon>Ascomycota</taxon>
        <taxon>Pezizomycotina</taxon>
        <taxon>Dothideomycetes</taxon>
        <taxon>Dothideomycetidae</taxon>
        <taxon>Dothideales</taxon>
        <taxon>Saccotheciaceae</taxon>
        <taxon>Aureobasidium</taxon>
    </lineage>
</organism>
<dbReference type="AlphaFoldDB" id="A0AB74JBP5"/>
<gene>
    <name evidence="2" type="ORF">D6D21_00510</name>
</gene>
<comment type="caution">
    <text evidence="2">The sequence shown here is derived from an EMBL/GenBank/DDBJ whole genome shotgun (WGS) entry which is preliminary data.</text>
</comment>
<feature type="transmembrane region" description="Helical" evidence="1">
    <location>
        <begin position="99"/>
        <end position="122"/>
    </location>
</feature>
<evidence type="ECO:0000313" key="3">
    <source>
        <dbReference type="Proteomes" id="UP000309076"/>
    </source>
</evidence>
<evidence type="ECO:0008006" key="4">
    <source>
        <dbReference type="Google" id="ProtNLM"/>
    </source>
</evidence>